<dbReference type="EMBL" id="PYNF01000003">
    <property type="protein sequence ID" value="PSV00471.1"/>
    <property type="molecule type" value="Genomic_DNA"/>
</dbReference>
<comment type="caution">
    <text evidence="1">The sequence shown here is derived from an EMBL/GenBank/DDBJ whole genome shotgun (WGS) entry which is preliminary data.</text>
</comment>
<name>A0A2T3KLA5_9GAMM</name>
<evidence type="ECO:0008006" key="3">
    <source>
        <dbReference type="Google" id="ProtNLM"/>
    </source>
</evidence>
<gene>
    <name evidence="1" type="ORF">C9J27_04885</name>
</gene>
<organism evidence="1 2">
    <name type="scientific">Photobacterium kishitanii</name>
    <dbReference type="NCBI Taxonomy" id="318456"/>
    <lineage>
        <taxon>Bacteria</taxon>
        <taxon>Pseudomonadati</taxon>
        <taxon>Pseudomonadota</taxon>
        <taxon>Gammaproteobacteria</taxon>
        <taxon>Vibrionales</taxon>
        <taxon>Vibrionaceae</taxon>
        <taxon>Photobacterium</taxon>
    </lineage>
</organism>
<evidence type="ECO:0000313" key="1">
    <source>
        <dbReference type="EMBL" id="PSV00471.1"/>
    </source>
</evidence>
<dbReference type="AlphaFoldDB" id="A0A2T3KLA5"/>
<evidence type="ECO:0000313" key="2">
    <source>
        <dbReference type="Proteomes" id="UP000241426"/>
    </source>
</evidence>
<sequence>MNTIHPEQVAVFNKFRQYAIEMHGDQMYGDQPYVSHLDRVRQLIVEFASQDECDQQSLEMLAIGHDLIEDTLATHDEITKRSSLIVAEAITLISDPVAESRAERKVQAYKRFTECTDKSIKQIAATGKFADRSDNFSSCIKDFKEKQNTRHIKKYLKEHREFMETYEPYCILSELKDCLNSLYREALSLVSTFEQNNKDTFKPMNGNIPKEV</sequence>
<reference evidence="1 2" key="1">
    <citation type="submission" date="2018-01" db="EMBL/GenBank/DDBJ databases">
        <title>Whole genome sequencing of Histamine producing bacteria.</title>
        <authorList>
            <person name="Butler K."/>
        </authorList>
    </citation>
    <scope>NUCLEOTIDE SEQUENCE [LARGE SCALE GENOMIC DNA]</scope>
    <source>
        <strain evidence="1 2">FS-7.2</strain>
    </source>
</reference>
<accession>A0A2T3KLA5</accession>
<dbReference type="Gene3D" id="1.10.3210.10">
    <property type="entry name" value="Hypothetical protein af1432"/>
    <property type="match status" value="1"/>
</dbReference>
<proteinExistence type="predicted"/>
<dbReference type="RefSeq" id="WP_107289101.1">
    <property type="nucleotide sequence ID" value="NZ_PYNF01000003.1"/>
</dbReference>
<dbReference type="SUPFAM" id="SSF109604">
    <property type="entry name" value="HD-domain/PDEase-like"/>
    <property type="match status" value="1"/>
</dbReference>
<protein>
    <recommendedName>
        <fullName evidence="3">HD domain-containing protein</fullName>
    </recommendedName>
</protein>
<dbReference type="Proteomes" id="UP000241426">
    <property type="component" value="Unassembled WGS sequence"/>
</dbReference>